<protein>
    <submittedName>
        <fullName evidence="1">Uncharacterized protein</fullName>
    </submittedName>
</protein>
<evidence type="ECO:0000313" key="1">
    <source>
        <dbReference type="EMBL" id="CAD5236019.1"/>
    </source>
</evidence>
<proteinExistence type="predicted"/>
<dbReference type="Proteomes" id="UP000596247">
    <property type="component" value="Chromosome"/>
</dbReference>
<accession>A0A7R8MJ93</accession>
<reference evidence="1 2" key="1">
    <citation type="submission" date="2020-09" db="EMBL/GenBank/DDBJ databases">
        <authorList>
            <person name="Jameson E."/>
        </authorList>
    </citation>
    <scope>NUCLEOTIDE SEQUENCE [LARGE SCALE GENOMIC DNA]</scope>
</reference>
<organism evidence="1 2">
    <name type="scientific">Klebsiella phage vB_KvM-Eowyn</name>
    <dbReference type="NCBI Taxonomy" id="2762819"/>
    <lineage>
        <taxon>Viruses</taxon>
        <taxon>Duplodnaviria</taxon>
        <taxon>Heunggongvirae</taxon>
        <taxon>Uroviricota</taxon>
        <taxon>Caudoviricetes</taxon>
        <taxon>Chimalliviridae</taxon>
        <taxon>Eowynvirus</taxon>
        <taxon>Eowynvirus eowyn</taxon>
    </lineage>
</organism>
<dbReference type="EMBL" id="LR881104">
    <property type="protein sequence ID" value="CAD5236019.1"/>
    <property type="molecule type" value="Genomic_DNA"/>
</dbReference>
<keyword evidence="2" id="KW-1185">Reference proteome</keyword>
<name>A0A7R8MJ93_9CAUD</name>
<evidence type="ECO:0000313" key="2">
    <source>
        <dbReference type="Proteomes" id="UP000596247"/>
    </source>
</evidence>
<gene>
    <name evidence="1" type="ORF">LLCLJKAH_00030</name>
</gene>
<sequence>MKSFVFPTEEPTVDVVEYPFLKTIVNQLEMAVGKHSPYARDMLFHSGNCDSNIDTDVFKLRAHDYSAEGDDNTWNFIWGDFAIQWYKHSGRCLVCTRKLSAVEFVQMIREVQAVLCTLTFTQYSKRDSRGEELPPTPEDVEQRLLSLQLNARYGAHGTAPANSGSNLTSACKITEQMRAYSQSHPREVDYLISTPVSAEDPTPNLMLRLLKRRKELKQQR</sequence>